<reference evidence="1" key="2">
    <citation type="submission" date="2023-01" db="EMBL/GenBank/DDBJ databases">
        <authorList>
            <person name="Sun Q."/>
            <person name="Evtushenko L."/>
        </authorList>
    </citation>
    <scope>NUCLEOTIDE SEQUENCE</scope>
    <source>
        <strain evidence="1">VKM Ac-2007</strain>
    </source>
</reference>
<comment type="caution">
    <text evidence="1">The sequence shown here is derived from an EMBL/GenBank/DDBJ whole genome shotgun (WGS) entry which is preliminary data.</text>
</comment>
<dbReference type="AlphaFoldDB" id="A0A9W6I7C4"/>
<dbReference type="EMBL" id="BSEV01000022">
    <property type="protein sequence ID" value="GLK13426.1"/>
    <property type="molecule type" value="Genomic_DNA"/>
</dbReference>
<dbReference type="Proteomes" id="UP001143474">
    <property type="component" value="Unassembled WGS sequence"/>
</dbReference>
<dbReference type="InterPro" id="IPR011067">
    <property type="entry name" value="Plasmid_toxin/cell-grow_inhib"/>
</dbReference>
<dbReference type="SUPFAM" id="SSF50118">
    <property type="entry name" value="Cell growth inhibitor/plasmid maintenance toxic component"/>
    <property type="match status" value="1"/>
</dbReference>
<name>A0A9W6I7C4_9ACTN</name>
<protein>
    <submittedName>
        <fullName evidence="1">Uncharacterized protein</fullName>
    </submittedName>
</protein>
<evidence type="ECO:0000313" key="2">
    <source>
        <dbReference type="Proteomes" id="UP001143474"/>
    </source>
</evidence>
<accession>A0A9W6I7C4</accession>
<sequence>MVEQTMAVAAHRLGDFAGRLDPAEIEEIDDALHTVLDLLS</sequence>
<evidence type="ECO:0000313" key="1">
    <source>
        <dbReference type="EMBL" id="GLK13426.1"/>
    </source>
</evidence>
<dbReference type="Gene3D" id="2.30.30.110">
    <property type="match status" value="1"/>
</dbReference>
<gene>
    <name evidence="1" type="ORF">GCM10017600_68370</name>
</gene>
<proteinExistence type="predicted"/>
<reference evidence="1" key="1">
    <citation type="journal article" date="2014" name="Int. J. Syst. Evol. Microbiol.">
        <title>Complete genome sequence of Corynebacterium casei LMG S-19264T (=DSM 44701T), isolated from a smear-ripened cheese.</title>
        <authorList>
            <consortium name="US DOE Joint Genome Institute (JGI-PGF)"/>
            <person name="Walter F."/>
            <person name="Albersmeier A."/>
            <person name="Kalinowski J."/>
            <person name="Ruckert C."/>
        </authorList>
    </citation>
    <scope>NUCLEOTIDE SEQUENCE</scope>
    <source>
        <strain evidence="1">VKM Ac-2007</strain>
    </source>
</reference>
<keyword evidence="2" id="KW-1185">Reference proteome</keyword>
<organism evidence="1 2">
    <name type="scientific">Streptosporangium carneum</name>
    <dbReference type="NCBI Taxonomy" id="47481"/>
    <lineage>
        <taxon>Bacteria</taxon>
        <taxon>Bacillati</taxon>
        <taxon>Actinomycetota</taxon>
        <taxon>Actinomycetes</taxon>
        <taxon>Streptosporangiales</taxon>
        <taxon>Streptosporangiaceae</taxon>
        <taxon>Streptosporangium</taxon>
    </lineage>
</organism>